<keyword evidence="7 12" id="KW-0028">Amino-acid biosynthesis</keyword>
<dbReference type="NCBIfam" id="TIGR01802">
    <property type="entry name" value="CM_pl-yst"/>
    <property type="match status" value="1"/>
</dbReference>
<dbReference type="OMA" id="FLDWALM"/>
<sequence length="253" mass="29286">MTTSLLDLNSIRSVLVRLEETIIFNLIERAQFSHNERCYQPGAFAEELPDWKGSWLDWILLGTEEFQAKARRYQSPDEYPFSNPKDLPEPVLPPLEYEKILHEPAIINVNDKILKFYTQDIVPSITKPADDLNYGSTATRDVETLQAVSRRVHYGMFVSESKYRENVEVFNEAIRAKDVKTLESLITKPEVEAALLKRLERKARHYGQDDTENGSRHDMKVDPEVVVRMYKDHVIPLTKVVEVSDIDFAQTFN</sequence>
<dbReference type="Proteomes" id="UP000005242">
    <property type="component" value="Unassembled WGS sequence"/>
</dbReference>
<proteinExistence type="predicted"/>
<keyword evidence="10 12" id="KW-0413">Isomerase</keyword>
<dbReference type="FunCoup" id="I4YFV0">
    <property type="interactions" value="278"/>
</dbReference>
<dbReference type="Gene3D" id="1.10.590.10">
    <property type="entry name" value="Chorismate mutase, AroQ class superfamily, eukaryotic"/>
    <property type="match status" value="1"/>
</dbReference>
<reference evidence="14 15" key="1">
    <citation type="journal article" date="2012" name="Fungal Genet. Biol.">
        <title>The genome of the xerotolerant mold Wallemia sebi reveals adaptations to osmotic stress and suggests cryptic sexual reproduction.</title>
        <authorList>
            <person name="Padamsee M."/>
            <person name="Kumar T.K.A."/>
            <person name="Riley R."/>
            <person name="Binder M."/>
            <person name="Boyd A."/>
            <person name="Calvo A.M."/>
            <person name="Furukawa K."/>
            <person name="Hesse C."/>
            <person name="Hohmann S."/>
            <person name="James T.Y."/>
            <person name="LaButti K."/>
            <person name="Lapidus A."/>
            <person name="Lindquist E."/>
            <person name="Lucas S."/>
            <person name="Miller K."/>
            <person name="Shantappa S."/>
            <person name="Grigoriev I.V."/>
            <person name="Hibbett D.S."/>
            <person name="McLaughlin D.J."/>
            <person name="Spatafora J.W."/>
            <person name="Aime M.C."/>
        </authorList>
    </citation>
    <scope>NUCLEOTIDE SEQUENCE [LARGE SCALE GENOMIC DNA]</scope>
    <source>
        <strain evidence="15">ATCC MYA-4683 / CBS 633.66</strain>
    </source>
</reference>
<dbReference type="KEGG" id="wse:WALSEDRAFT_15919"/>
<evidence type="ECO:0000313" key="14">
    <source>
        <dbReference type="EMBL" id="EIM22842.1"/>
    </source>
</evidence>
<evidence type="ECO:0000256" key="2">
    <source>
        <dbReference type="ARBA" id="ARBA00004817"/>
    </source>
</evidence>
<dbReference type="GO" id="GO:0046417">
    <property type="term" value="P:chorismate metabolic process"/>
    <property type="evidence" value="ECO:0007669"/>
    <property type="project" value="InterPro"/>
</dbReference>
<keyword evidence="15" id="KW-1185">Reference proteome</keyword>
<dbReference type="EMBL" id="JH668226">
    <property type="protein sequence ID" value="EIM22842.1"/>
    <property type="molecule type" value="Genomic_DNA"/>
</dbReference>
<dbReference type="PANTHER" id="PTHR21145:SF12">
    <property type="entry name" value="CHORISMATE MUTASE"/>
    <property type="match status" value="1"/>
</dbReference>
<evidence type="ECO:0000256" key="5">
    <source>
        <dbReference type="ARBA" id="ARBA00022490"/>
    </source>
</evidence>
<dbReference type="STRING" id="671144.I4YFV0"/>
<dbReference type="PANTHER" id="PTHR21145">
    <property type="entry name" value="CHORISMATE MUTASE"/>
    <property type="match status" value="1"/>
</dbReference>
<dbReference type="GO" id="GO:0006571">
    <property type="term" value="P:tyrosine biosynthetic process"/>
    <property type="evidence" value="ECO:0007669"/>
    <property type="project" value="UniProtKB-KW"/>
</dbReference>
<dbReference type="InterPro" id="IPR037039">
    <property type="entry name" value="CM_AroQ_sf_eucaryotic"/>
</dbReference>
<dbReference type="Pfam" id="PF01817">
    <property type="entry name" value="CM_2"/>
    <property type="match status" value="1"/>
</dbReference>
<organism evidence="14 15">
    <name type="scientific">Wallemia mellicola (strain ATCC MYA-4683 / CBS 633.66)</name>
    <name type="common">Wallemia sebi (CBS 633.66)</name>
    <dbReference type="NCBI Taxonomy" id="671144"/>
    <lineage>
        <taxon>Eukaryota</taxon>
        <taxon>Fungi</taxon>
        <taxon>Dikarya</taxon>
        <taxon>Basidiomycota</taxon>
        <taxon>Wallemiomycotina</taxon>
        <taxon>Wallemiomycetes</taxon>
        <taxon>Wallemiales</taxon>
        <taxon>Wallemiaceae</taxon>
        <taxon>Wallemia</taxon>
    </lineage>
</organism>
<gene>
    <name evidence="14" type="ORF">WALSEDRAFT_15919</name>
</gene>
<dbReference type="GeneID" id="18470682"/>
<accession>I4YFV0</accession>
<evidence type="ECO:0000256" key="8">
    <source>
        <dbReference type="ARBA" id="ARBA00023141"/>
    </source>
</evidence>
<dbReference type="eggNOG" id="KOG0795">
    <property type="taxonomic scope" value="Eukaryota"/>
</dbReference>
<evidence type="ECO:0000256" key="6">
    <source>
        <dbReference type="ARBA" id="ARBA00022498"/>
    </source>
</evidence>
<dbReference type="HOGENOM" id="CLU_057757_0_0_1"/>
<dbReference type="OrthoDB" id="191918at2759"/>
<dbReference type="InterPro" id="IPR008238">
    <property type="entry name" value="Chorismate_mutase_AroQ_euk"/>
</dbReference>
<dbReference type="InterPro" id="IPR002701">
    <property type="entry name" value="CM_II_prokaryot"/>
</dbReference>
<protein>
    <recommendedName>
        <fullName evidence="4 12">Chorismate mutase</fullName>
        <ecNumber evidence="3 12">5.4.99.5</ecNumber>
    </recommendedName>
</protein>
<keyword evidence="8 12" id="KW-0057">Aromatic amino acid biosynthesis</keyword>
<dbReference type="InParanoid" id="I4YFV0"/>
<dbReference type="SUPFAM" id="SSF48600">
    <property type="entry name" value="Chorismate mutase II"/>
    <property type="match status" value="1"/>
</dbReference>
<dbReference type="AlphaFoldDB" id="I4YFV0"/>
<evidence type="ECO:0000256" key="11">
    <source>
        <dbReference type="ARBA" id="ARBA00023979"/>
    </source>
</evidence>
<dbReference type="GO" id="GO:0005737">
    <property type="term" value="C:cytoplasm"/>
    <property type="evidence" value="ECO:0007669"/>
    <property type="project" value="UniProtKB-SubCell"/>
</dbReference>
<comment type="catalytic activity">
    <reaction evidence="11">
        <text>chorismate = prephenate</text>
        <dbReference type="Rhea" id="RHEA:13897"/>
        <dbReference type="ChEBI" id="CHEBI:29748"/>
        <dbReference type="ChEBI" id="CHEBI:29934"/>
        <dbReference type="EC" id="5.4.99.5"/>
    </reaction>
    <physiologicalReaction direction="left-to-right" evidence="11">
        <dbReference type="Rhea" id="RHEA:13898"/>
    </physiologicalReaction>
</comment>
<evidence type="ECO:0000256" key="4">
    <source>
        <dbReference type="ARBA" id="ARBA00020296"/>
    </source>
</evidence>
<name>I4YFV0_WALMC</name>
<dbReference type="InterPro" id="IPR036263">
    <property type="entry name" value="Chorismate_II_sf"/>
</dbReference>
<evidence type="ECO:0000256" key="12">
    <source>
        <dbReference type="PIRNR" id="PIRNR017318"/>
    </source>
</evidence>
<feature type="domain" description="Chorismate mutase" evidence="13">
    <location>
        <begin position="135"/>
        <end position="242"/>
    </location>
</feature>
<dbReference type="PROSITE" id="PS51169">
    <property type="entry name" value="CHORISMATE_MUT_3"/>
    <property type="match status" value="1"/>
</dbReference>
<comment type="pathway">
    <text evidence="2">Metabolic intermediate biosynthesis; prephenate biosynthesis; prephenate from chorismate: step 1/1.</text>
</comment>
<evidence type="ECO:0000256" key="10">
    <source>
        <dbReference type="ARBA" id="ARBA00023235"/>
    </source>
</evidence>
<evidence type="ECO:0000259" key="13">
    <source>
        <dbReference type="Pfam" id="PF01817"/>
    </source>
</evidence>
<dbReference type="GO" id="GO:0004106">
    <property type="term" value="F:chorismate mutase activity"/>
    <property type="evidence" value="ECO:0007669"/>
    <property type="project" value="UniProtKB-UniRule"/>
</dbReference>
<evidence type="ECO:0000256" key="1">
    <source>
        <dbReference type="ARBA" id="ARBA00004496"/>
    </source>
</evidence>
<keyword evidence="6" id="KW-0827">Tyrosine biosynthesis</keyword>
<evidence type="ECO:0000256" key="3">
    <source>
        <dbReference type="ARBA" id="ARBA00012404"/>
    </source>
</evidence>
<dbReference type="EC" id="5.4.99.5" evidence="3 12"/>
<evidence type="ECO:0000313" key="15">
    <source>
        <dbReference type="Proteomes" id="UP000005242"/>
    </source>
</evidence>
<keyword evidence="5" id="KW-0963">Cytoplasm</keyword>
<keyword evidence="9" id="KW-0584">Phenylalanine biosynthesis</keyword>
<dbReference type="RefSeq" id="XP_006956850.1">
    <property type="nucleotide sequence ID" value="XM_006956788.1"/>
</dbReference>
<evidence type="ECO:0000256" key="7">
    <source>
        <dbReference type="ARBA" id="ARBA00022605"/>
    </source>
</evidence>
<dbReference type="PIRSF" id="PIRSF017318">
    <property type="entry name" value="Chor_mut_AroQ_eu"/>
    <property type="match status" value="1"/>
</dbReference>
<comment type="subcellular location">
    <subcellularLocation>
        <location evidence="1">Cytoplasm</location>
    </subcellularLocation>
</comment>
<dbReference type="UniPathway" id="UPA00120">
    <property type="reaction ID" value="UER00203"/>
</dbReference>
<dbReference type="GO" id="GO:0009094">
    <property type="term" value="P:L-phenylalanine biosynthetic process"/>
    <property type="evidence" value="ECO:0007669"/>
    <property type="project" value="UniProtKB-KW"/>
</dbReference>
<evidence type="ECO:0000256" key="9">
    <source>
        <dbReference type="ARBA" id="ARBA00023222"/>
    </source>
</evidence>